<comment type="caution">
    <text evidence="1">The sequence shown here is derived from an EMBL/GenBank/DDBJ whole genome shotgun (WGS) entry which is preliminary data.</text>
</comment>
<sequence>DLPVDIAVIGCMEREPRKSSEDNTISDINEINTRAQFTSVFSRAPCEKPAINPTAIAEAPSSQWASSAARGEAPEGLRGRVSGWERLPRDPVVLAAAAVGVKGEEQNWRNRRSLVVVVAEIVRRQCDNVVLLSVLSIRRLRRHIVPSFRLGTSQ</sequence>
<protein>
    <submittedName>
        <fullName evidence="1">Uncharacterized protein</fullName>
    </submittedName>
</protein>
<dbReference type="EMBL" id="JACVVK020000001">
    <property type="protein sequence ID" value="KAK7508735.1"/>
    <property type="molecule type" value="Genomic_DNA"/>
</dbReference>
<keyword evidence="2" id="KW-1185">Reference proteome</keyword>
<organism evidence="1 2">
    <name type="scientific">Batillaria attramentaria</name>
    <dbReference type="NCBI Taxonomy" id="370345"/>
    <lineage>
        <taxon>Eukaryota</taxon>
        <taxon>Metazoa</taxon>
        <taxon>Spiralia</taxon>
        <taxon>Lophotrochozoa</taxon>
        <taxon>Mollusca</taxon>
        <taxon>Gastropoda</taxon>
        <taxon>Caenogastropoda</taxon>
        <taxon>Sorbeoconcha</taxon>
        <taxon>Cerithioidea</taxon>
        <taxon>Batillariidae</taxon>
        <taxon>Batillaria</taxon>
    </lineage>
</organism>
<dbReference type="AlphaFoldDB" id="A0ABD0MAY3"/>
<accession>A0ABD0MAY3</accession>
<name>A0ABD0MAY3_9CAEN</name>
<reference evidence="1 2" key="1">
    <citation type="journal article" date="2023" name="Sci. Data">
        <title>Genome assembly of the Korean intertidal mud-creeper Batillaria attramentaria.</title>
        <authorList>
            <person name="Patra A.K."/>
            <person name="Ho P.T."/>
            <person name="Jun S."/>
            <person name="Lee S.J."/>
            <person name="Kim Y."/>
            <person name="Won Y.J."/>
        </authorList>
    </citation>
    <scope>NUCLEOTIDE SEQUENCE [LARGE SCALE GENOMIC DNA]</scope>
    <source>
        <strain evidence="1">Wonlab-2016</strain>
    </source>
</reference>
<evidence type="ECO:0000313" key="1">
    <source>
        <dbReference type="EMBL" id="KAK7508735.1"/>
    </source>
</evidence>
<feature type="non-terminal residue" evidence="1">
    <location>
        <position position="154"/>
    </location>
</feature>
<dbReference type="Proteomes" id="UP001519460">
    <property type="component" value="Unassembled WGS sequence"/>
</dbReference>
<gene>
    <name evidence="1" type="ORF">BaRGS_00000301</name>
</gene>
<feature type="non-terminal residue" evidence="1">
    <location>
        <position position="1"/>
    </location>
</feature>
<evidence type="ECO:0000313" key="2">
    <source>
        <dbReference type="Proteomes" id="UP001519460"/>
    </source>
</evidence>
<proteinExistence type="predicted"/>